<dbReference type="AlphaFoldDB" id="A0A8H1L087"/>
<dbReference type="EMBL" id="RCIY01000116">
    <property type="protein sequence ID" value="TGG75037.1"/>
    <property type="molecule type" value="Genomic_DNA"/>
</dbReference>
<reference evidence="1 2" key="1">
    <citation type="submission" date="2018-10" db="EMBL/GenBank/DDBJ databases">
        <title>Isolation of pseudouridimycin from Streptomyces albus DSM 40763.</title>
        <authorList>
            <person name="Rosenqvist P."/>
            <person name="Metsae-Ketelae M."/>
            <person name="Virta P."/>
        </authorList>
    </citation>
    <scope>NUCLEOTIDE SEQUENCE [LARGE SCALE GENOMIC DNA]</scope>
    <source>
        <strain evidence="1 2">DSM 40763</strain>
    </source>
</reference>
<evidence type="ECO:0000313" key="2">
    <source>
        <dbReference type="Proteomes" id="UP000298111"/>
    </source>
</evidence>
<evidence type="ECO:0000313" key="1">
    <source>
        <dbReference type="EMBL" id="TGG75037.1"/>
    </source>
</evidence>
<gene>
    <name evidence="1" type="ORF">D8771_33775</name>
</gene>
<dbReference type="Proteomes" id="UP000298111">
    <property type="component" value="Unassembled WGS sequence"/>
</dbReference>
<proteinExistence type="predicted"/>
<comment type="caution">
    <text evidence="1">The sequence shown here is derived from an EMBL/GenBank/DDBJ whole genome shotgun (WGS) entry which is preliminary data.</text>
</comment>
<sequence>MFLRDSARRSAAVDRFFAAGTPAAERRGILREYGVRWVVGPADLAGPGLRKVTTGPADQVLYRVVR</sequence>
<accession>A0A8H1L087</accession>
<protein>
    <submittedName>
        <fullName evidence="1">Uncharacterized protein</fullName>
    </submittedName>
</protein>
<organism evidence="1 2">
    <name type="scientific">Streptomyces albus</name>
    <dbReference type="NCBI Taxonomy" id="1888"/>
    <lineage>
        <taxon>Bacteria</taxon>
        <taxon>Bacillati</taxon>
        <taxon>Actinomycetota</taxon>
        <taxon>Actinomycetes</taxon>
        <taxon>Kitasatosporales</taxon>
        <taxon>Streptomycetaceae</taxon>
        <taxon>Streptomyces</taxon>
    </lineage>
</organism>
<name>A0A8H1L087_9ACTN</name>